<dbReference type="PaxDb" id="2711-XP_006486257.1"/>
<accession>A0A067FNB2</accession>
<organism evidence="2 3">
    <name type="scientific">Citrus sinensis</name>
    <name type="common">Sweet orange</name>
    <name type="synonym">Citrus aurantium var. sinensis</name>
    <dbReference type="NCBI Taxonomy" id="2711"/>
    <lineage>
        <taxon>Eukaryota</taxon>
        <taxon>Viridiplantae</taxon>
        <taxon>Streptophyta</taxon>
        <taxon>Embryophyta</taxon>
        <taxon>Tracheophyta</taxon>
        <taxon>Spermatophyta</taxon>
        <taxon>Magnoliopsida</taxon>
        <taxon>eudicotyledons</taxon>
        <taxon>Gunneridae</taxon>
        <taxon>Pentapetalae</taxon>
        <taxon>rosids</taxon>
        <taxon>malvids</taxon>
        <taxon>Sapindales</taxon>
        <taxon>Rutaceae</taxon>
        <taxon>Aurantioideae</taxon>
        <taxon>Citrus</taxon>
    </lineage>
</organism>
<keyword evidence="3" id="KW-1185">Reference proteome</keyword>
<dbReference type="AlphaFoldDB" id="A0A067FNB2"/>
<dbReference type="EMBL" id="KK784893">
    <property type="protein sequence ID" value="KDO68858.1"/>
    <property type="molecule type" value="Genomic_DNA"/>
</dbReference>
<sequence>ISAVCYRPEPENSRRTLESASNVQDNASVHTPAEYFAILGDISIKTSGQNSDFPLSSSWLVEAQYVKFASDSQGTKTLSAKIIWKLKDGNDSVFPQYNIYLGKPAKQAVGKYLGVARVESFYISDLIIPSNTDALKFIIQVCSVEGTSQNLDKSPFLLLDVKDK</sequence>
<gene>
    <name evidence="2" type="ORF">CISIN_1g038248mg</name>
</gene>
<feature type="domain" description="Cytosolic endo-beta-N-acetylglucosaminidase C-terminal" evidence="1">
    <location>
        <begin position="52"/>
        <end position="161"/>
    </location>
</feature>
<dbReference type="InterPro" id="IPR032979">
    <property type="entry name" value="ENGase"/>
</dbReference>
<dbReference type="eggNOG" id="KOG2331">
    <property type="taxonomic scope" value="Eukaryota"/>
</dbReference>
<evidence type="ECO:0000313" key="3">
    <source>
        <dbReference type="Proteomes" id="UP000027120"/>
    </source>
</evidence>
<dbReference type="InterPro" id="IPR057882">
    <property type="entry name" value="ENGase_C"/>
</dbReference>
<proteinExistence type="predicted"/>
<dbReference type="STRING" id="2711.A0A067FNB2"/>
<dbReference type="PANTHER" id="PTHR13246:SF1">
    <property type="entry name" value="CYTOSOLIC ENDO-BETA-N-ACETYLGLUCOSAMINIDASE"/>
    <property type="match status" value="1"/>
</dbReference>
<dbReference type="Proteomes" id="UP000027120">
    <property type="component" value="Unassembled WGS sequence"/>
</dbReference>
<dbReference type="Pfam" id="PF25529">
    <property type="entry name" value="Ig_ENGASE1_C"/>
    <property type="match status" value="1"/>
</dbReference>
<dbReference type="GO" id="GO:0033925">
    <property type="term" value="F:mannosyl-glycoprotein endo-beta-N-acetylglucosaminidase activity"/>
    <property type="evidence" value="ECO:0007669"/>
    <property type="project" value="InterPro"/>
</dbReference>
<dbReference type="PANTHER" id="PTHR13246">
    <property type="entry name" value="ENDO BETA N-ACETYLGLUCOSAMINIDASE"/>
    <property type="match status" value="1"/>
</dbReference>
<protein>
    <recommendedName>
        <fullName evidence="1">Cytosolic endo-beta-N-acetylglucosaminidase C-terminal domain-containing protein</fullName>
    </recommendedName>
</protein>
<name>A0A067FNB2_CITSI</name>
<evidence type="ECO:0000313" key="2">
    <source>
        <dbReference type="EMBL" id="KDO68858.1"/>
    </source>
</evidence>
<reference evidence="2 3" key="1">
    <citation type="submission" date="2014-04" db="EMBL/GenBank/DDBJ databases">
        <authorList>
            <consortium name="International Citrus Genome Consortium"/>
            <person name="Gmitter F."/>
            <person name="Chen C."/>
            <person name="Farmerie W."/>
            <person name="Harkins T."/>
            <person name="Desany B."/>
            <person name="Mohiuddin M."/>
            <person name="Kodira C."/>
            <person name="Borodovsky M."/>
            <person name="Lomsadze A."/>
            <person name="Burns P."/>
            <person name="Jenkins J."/>
            <person name="Prochnik S."/>
            <person name="Shu S."/>
            <person name="Chapman J."/>
            <person name="Pitluck S."/>
            <person name="Schmutz J."/>
            <person name="Rokhsar D."/>
        </authorList>
    </citation>
    <scope>NUCLEOTIDE SEQUENCE</scope>
</reference>
<feature type="non-terminal residue" evidence="2">
    <location>
        <position position="1"/>
    </location>
</feature>
<evidence type="ECO:0000259" key="1">
    <source>
        <dbReference type="Pfam" id="PF25529"/>
    </source>
</evidence>